<dbReference type="Proteomes" id="UP000235388">
    <property type="component" value="Unassembled WGS sequence"/>
</dbReference>
<evidence type="ECO:0000313" key="4">
    <source>
        <dbReference type="Proteomes" id="UP000235388"/>
    </source>
</evidence>
<comment type="caution">
    <text evidence="2">The sequence shown here is derived from an EMBL/GenBank/DDBJ whole genome shotgun (WGS) entry which is preliminary data.</text>
</comment>
<sequence length="957" mass="106302">MGRPRKYPRTDYYGDLGASMPIDPHYHAPAHCFQRGWPHSPLFMRTLQPHEYWQGPPRSFESAQAAWRPLDEPTRSSAFNLSPSANPHREPPIIPTLGGLPMPAALSHRNATFPGNPRTATDSVLLDRILSAPNSATSLGSSVNFQHVSTSQPEFQGTIEARFQQTRTVPLEQNQYHNASTDLAPANFFNGEHSKHQSSTSVVPRDPQGPNTSLDTHEIISTCDAGHIFKHFKGSTLHVATQAHLQFILREYPNQHVSVSPHKHPSVLEPSLYYTMLADAVSWIAYGQASVSDRQDGSLNTHEPLFIQMLNCDRGENNHQESIIVVGEGGLNPLEQLSTQELNSIYSQWLRANPFAFLFDDAVPNRQSIYRPENSALLATVVGWHLYLSSRSRNYDPPKMTNHRSQNISTRSHMPFFEYAEAELMESPMCINRSTLSIVQALILLGAFRSVDSQARCGWALLSVAHLLAKQYLSPANGLKRSRSVNGELDKQENKMIGINWLMCLYKSWTMLSMKFPKTKVHSLIEGAPSYFEAYLGHARVTSSSTRTHANTEWANRTLLNASQILEVFCILCQEGSSNSLLRDPLANSSNNDQPYEANLYLIRWLMDTAKRRCQVMGSYDSPPSGSNNHGTCEMRNAHVNVVLAFVFSIFALGQLAPFESMTSTNFSRIPIPIFRDILKLLQIISAEGAGSVLASVSSLHHTSALGEALLLRILRGFFPYLLIFLQAFANTLPDYCTTSATDSHHAMIQLLEVIESLGKFASAGLSLYPLEDLQVIEDIRVKVISVSANLSTSSHVGSNQEQEAFEPPDSVPLFDTTSRFVEASQSRSIAHDHFESTDECVVPKRDTILTNSYSSESTNFVGCYSAPTFVESNKSTLSHNNGTQLSHNLMISTDVAVSSSPPLSDPPSSISYPFQFRQDQEIKTEDLLVPSQGTNLLLSFSDSESCWDSVVFPTHP</sequence>
<accession>A0A2N5S3Z4</accession>
<organism evidence="2 4">
    <name type="scientific">Puccinia coronata f. sp. avenae</name>
    <dbReference type="NCBI Taxonomy" id="200324"/>
    <lineage>
        <taxon>Eukaryota</taxon>
        <taxon>Fungi</taxon>
        <taxon>Dikarya</taxon>
        <taxon>Basidiomycota</taxon>
        <taxon>Pucciniomycotina</taxon>
        <taxon>Pucciniomycetes</taxon>
        <taxon>Pucciniales</taxon>
        <taxon>Pucciniaceae</taxon>
        <taxon>Puccinia</taxon>
    </lineage>
</organism>
<dbReference type="EMBL" id="PGCJ01000192">
    <property type="protein sequence ID" value="PLW39641.1"/>
    <property type="molecule type" value="Genomic_DNA"/>
</dbReference>
<proteinExistence type="predicted"/>
<evidence type="ECO:0000313" key="2">
    <source>
        <dbReference type="EMBL" id="PLW07956.1"/>
    </source>
</evidence>
<reference evidence="2 4" key="1">
    <citation type="submission" date="2017-11" db="EMBL/GenBank/DDBJ databases">
        <title>De novo assembly and phasing of dikaryotic genomes from two isolates of Puccinia coronata f. sp. avenae, the causal agent of oat crown rust.</title>
        <authorList>
            <person name="Miller M.E."/>
            <person name="Zhang Y."/>
            <person name="Omidvar V."/>
            <person name="Sperschneider J."/>
            <person name="Schwessinger B."/>
            <person name="Raley C."/>
            <person name="Palmer J.M."/>
            <person name="Garnica D."/>
            <person name="Upadhyaya N."/>
            <person name="Rathjen J."/>
            <person name="Taylor J.M."/>
            <person name="Park R.F."/>
            <person name="Dodds P.N."/>
            <person name="Hirsch C.D."/>
            <person name="Kianian S.F."/>
            <person name="Figueroa M."/>
        </authorList>
    </citation>
    <scope>NUCLEOTIDE SEQUENCE [LARGE SCALE GENOMIC DNA]</scope>
    <source>
        <strain evidence="2">12NC29</strain>
    </source>
</reference>
<dbReference type="AlphaFoldDB" id="A0A2N5S3Z4"/>
<dbReference type="EMBL" id="PGCJ01001191">
    <property type="protein sequence ID" value="PLW07956.1"/>
    <property type="molecule type" value="Genomic_DNA"/>
</dbReference>
<protein>
    <recommendedName>
        <fullName evidence="5">Transcription factor domain-containing protein</fullName>
    </recommendedName>
</protein>
<dbReference type="OrthoDB" id="5069333at2759"/>
<keyword evidence="4" id="KW-1185">Reference proteome</keyword>
<gene>
    <name evidence="3" type="ORF">PCANC_19374</name>
    <name evidence="2" type="ORF">PCANC_24049</name>
</gene>
<evidence type="ECO:0000313" key="3">
    <source>
        <dbReference type="EMBL" id="PLW39641.1"/>
    </source>
</evidence>
<evidence type="ECO:0000256" key="1">
    <source>
        <dbReference type="SAM" id="MobiDB-lite"/>
    </source>
</evidence>
<evidence type="ECO:0008006" key="5">
    <source>
        <dbReference type="Google" id="ProtNLM"/>
    </source>
</evidence>
<dbReference type="STRING" id="200324.A0A2N5S3Z4"/>
<feature type="region of interest" description="Disordered" evidence="1">
    <location>
        <begin position="191"/>
        <end position="210"/>
    </location>
</feature>
<name>A0A2N5S3Z4_9BASI</name>